<comment type="caution">
    <text evidence="4">The sequence shown here is derived from an EMBL/GenBank/DDBJ whole genome shotgun (WGS) entry which is preliminary data.</text>
</comment>
<dbReference type="RefSeq" id="WP_129472985.1">
    <property type="nucleotide sequence ID" value="NZ_SDWS01000001.1"/>
</dbReference>
<feature type="domain" description="LTD" evidence="3">
    <location>
        <begin position="12"/>
        <end position="128"/>
    </location>
</feature>
<sequence>MAAAVVTTLGIASLSLTAPASAADPAGAAGTVVINEVSSNGFAGGDFIELYNKSSTTIDLTGYHLKDNAPLVEDDIPLVGKIPPQGYVVIYTSSPSSGPKSFGLGSADEANLISPDGLTTVDSYGWTSHRTPSWGRTPDATGEFAATTSPTPGGPNTLGSTAEAQVTINEVFTDGAGTSAPGLHDYVEIYNGGSTPIDLSGWYVTDGAGTPTPADRVTLGGATAVLPAARYLAVETELTDAEIPAGFTYLPVSNGTKSGFGLNKLDWVFLYKPDGTLVATTFKGVLPDEHANTWSRVTSGTGLWKNGADQTPGAINTFPGGGVETPPLDPNWDDIEINEIASLNADDEGNPGFGDAVELVNTGDTAVTIEGWYQTDSGAASGAEPLPLAELKVWDGDSLEPAADFVVPAGGYVAFTSTKGLSGEGDSVKIYGPGAEAGVRQLVDQASYGDGDAGVSDNYESDSVAFAACPDGSDEFWRVTENSFGQDNTASCATKSRRLDSSVVLNEVSNSAGKAELLNTGDAAVDIAGWQLVDADGNVVHTVPDGTSIEPGAFYLAEGIVGLDSADSVTLRRATDGAAVVAHTWFEDGIASYSRCELFGDIAYVETPLATWGAANSCPSLDPQPWLGGADVVTVDEVNGFGDGDGNGEGDVSGATFDPKHPGILWVVQNKNTLHKMHKVGDVYVAVDGWVGGKKLHFADGTGALDSEGVTVAPDGSLYITSERDNDNSDVSYNKIARFIVSDVTQATTDLTAVEEWDVNGFVVTGTNLGLEGITYVPDAFLVAAKWEVGGSLYRASTYPTSGLFVTAVEGTGDLHFFSLRSGRAPMEVKVESSGFPFSMDVTYDADRGVLWSLCDDSCGGIYNVLSVVDGDFTVETSYARPAGMSNLNNEGMAIAPDSTCAAGTKEVIWADDGDTDGFSLRAGTLPCVDEFLVAALPEISGSAVVGQTLTAVAPQLDPAAEEITYTWFADGSAIAGATGSTLVLQPSHLGQRISVTATVGAQYYETRTLQSAETKKVARAKGKA</sequence>
<keyword evidence="2" id="KW-0732">Signal</keyword>
<protein>
    <recommendedName>
        <fullName evidence="3">LTD domain-containing protein</fullName>
    </recommendedName>
</protein>
<dbReference type="AlphaFoldDB" id="A0A4V1RLJ8"/>
<proteinExistence type="predicted"/>
<name>A0A4V1RLJ8_9ACTN</name>
<dbReference type="SUPFAM" id="SSF75011">
    <property type="entry name" value="3-carboxy-cis,cis-mucoante lactonizing enzyme"/>
    <property type="match status" value="1"/>
</dbReference>
<evidence type="ECO:0000256" key="2">
    <source>
        <dbReference type="SAM" id="SignalP"/>
    </source>
</evidence>
<dbReference type="Gene3D" id="2.60.40.2700">
    <property type="match status" value="1"/>
</dbReference>
<accession>A0A4V1RLJ8</accession>
<feature type="chain" id="PRO_5020304997" description="LTD domain-containing protein" evidence="2">
    <location>
        <begin position="23"/>
        <end position="1025"/>
    </location>
</feature>
<evidence type="ECO:0000313" key="4">
    <source>
        <dbReference type="EMBL" id="RYB96032.1"/>
    </source>
</evidence>
<reference evidence="4 5" key="1">
    <citation type="submission" date="2019-01" db="EMBL/GenBank/DDBJ databases">
        <title>Novel species of Nocardioides.</title>
        <authorList>
            <person name="Liu Q."/>
            <person name="Xin Y.-H."/>
        </authorList>
    </citation>
    <scope>NUCLEOTIDE SEQUENCE [LARGE SCALE GENOMIC DNA]</scope>
    <source>
        <strain evidence="4 5">HLT3-15</strain>
    </source>
</reference>
<dbReference type="Pfam" id="PF00932">
    <property type="entry name" value="LTD"/>
    <property type="match status" value="2"/>
</dbReference>
<organism evidence="4 5">
    <name type="scientific">Nocardioides glacieisoli</name>
    <dbReference type="NCBI Taxonomy" id="1168730"/>
    <lineage>
        <taxon>Bacteria</taxon>
        <taxon>Bacillati</taxon>
        <taxon>Actinomycetota</taxon>
        <taxon>Actinomycetes</taxon>
        <taxon>Propionibacteriales</taxon>
        <taxon>Nocardioidaceae</taxon>
        <taxon>Nocardioides</taxon>
    </lineage>
</organism>
<dbReference type="InterPro" id="IPR027372">
    <property type="entry name" value="Phytase-like_dom"/>
</dbReference>
<dbReference type="SUPFAM" id="SSF74853">
    <property type="entry name" value="Lamin A/C globular tail domain"/>
    <property type="match status" value="3"/>
</dbReference>
<feature type="domain" description="LTD" evidence="3">
    <location>
        <begin position="482"/>
        <end position="595"/>
    </location>
</feature>
<evidence type="ECO:0000259" key="3">
    <source>
        <dbReference type="PROSITE" id="PS51841"/>
    </source>
</evidence>
<feature type="domain" description="LTD" evidence="3">
    <location>
        <begin position="152"/>
        <end position="296"/>
    </location>
</feature>
<dbReference type="Pfam" id="PF13449">
    <property type="entry name" value="Phytase-like"/>
    <property type="match status" value="1"/>
</dbReference>
<dbReference type="EMBL" id="SDWS01000001">
    <property type="protein sequence ID" value="RYB96032.1"/>
    <property type="molecule type" value="Genomic_DNA"/>
</dbReference>
<dbReference type="InterPro" id="IPR001322">
    <property type="entry name" value="Lamin_tail_dom"/>
</dbReference>
<dbReference type="Proteomes" id="UP000291838">
    <property type="component" value="Unassembled WGS sequence"/>
</dbReference>
<gene>
    <name evidence="4" type="ORF">EUA06_00035</name>
</gene>
<feature type="region of interest" description="Disordered" evidence="1">
    <location>
        <begin position="130"/>
        <end position="158"/>
    </location>
</feature>
<keyword evidence="5" id="KW-1185">Reference proteome</keyword>
<dbReference type="OrthoDB" id="5380360at2"/>
<evidence type="ECO:0000313" key="5">
    <source>
        <dbReference type="Proteomes" id="UP000291838"/>
    </source>
</evidence>
<dbReference type="Gene3D" id="2.60.40.1260">
    <property type="entry name" value="Lamin Tail domain"/>
    <property type="match status" value="3"/>
</dbReference>
<dbReference type="PROSITE" id="PS51841">
    <property type="entry name" value="LTD"/>
    <property type="match status" value="3"/>
</dbReference>
<dbReference type="InterPro" id="IPR036415">
    <property type="entry name" value="Lamin_tail_dom_sf"/>
</dbReference>
<evidence type="ECO:0000256" key="1">
    <source>
        <dbReference type="SAM" id="MobiDB-lite"/>
    </source>
</evidence>
<feature type="signal peptide" evidence="2">
    <location>
        <begin position="1"/>
        <end position="22"/>
    </location>
</feature>